<dbReference type="Pfam" id="PF03876">
    <property type="entry name" value="SHS2_Rpb7-N"/>
    <property type="match status" value="1"/>
</dbReference>
<dbReference type="SUPFAM" id="SSF88798">
    <property type="entry name" value="N-terminal, heterodimerisation domain of RBP7 (RpoE)"/>
    <property type="match status" value="1"/>
</dbReference>
<dbReference type="InterPro" id="IPR005576">
    <property type="entry name" value="Rpb7-like_N"/>
</dbReference>
<dbReference type="PANTHER" id="PTHR12709:SF1">
    <property type="entry name" value="DNA-DIRECTED RNA POLYMERASE III SUBUNIT RPC8"/>
    <property type="match status" value="1"/>
</dbReference>
<evidence type="ECO:0000256" key="2">
    <source>
        <dbReference type="ARBA" id="ARBA00009307"/>
    </source>
</evidence>
<proteinExistence type="inferred from homology"/>
<gene>
    <name evidence="9" type="primary">POLR3H</name>
    <name evidence="9" type="ORF">LOC62_06G008294</name>
</gene>
<accession>A0AAF0YDK1</accession>
<reference evidence="9" key="1">
    <citation type="submission" date="2023-10" db="EMBL/GenBank/DDBJ databases">
        <authorList>
            <person name="Noh H."/>
        </authorList>
    </citation>
    <scope>NUCLEOTIDE SEQUENCE</scope>
    <source>
        <strain evidence="9">DUCC4014</strain>
    </source>
</reference>
<keyword evidence="4" id="KW-0804">Transcription</keyword>
<evidence type="ECO:0000256" key="3">
    <source>
        <dbReference type="ARBA" id="ARBA00022478"/>
    </source>
</evidence>
<protein>
    <submittedName>
        <fullName evidence="9">DNA-directed RNA polymerase III subunit RPC8</fullName>
    </submittedName>
</protein>
<evidence type="ECO:0000259" key="8">
    <source>
        <dbReference type="Pfam" id="PF08292"/>
    </source>
</evidence>
<feature type="region of interest" description="Disordered" evidence="6">
    <location>
        <begin position="173"/>
        <end position="196"/>
    </location>
</feature>
<evidence type="ECO:0000256" key="6">
    <source>
        <dbReference type="SAM" id="MobiDB-lite"/>
    </source>
</evidence>
<evidence type="ECO:0000256" key="4">
    <source>
        <dbReference type="ARBA" id="ARBA00023163"/>
    </source>
</evidence>
<comment type="subcellular location">
    <subcellularLocation>
        <location evidence="1">Nucleus</location>
    </subcellularLocation>
</comment>
<dbReference type="InterPro" id="IPR012340">
    <property type="entry name" value="NA-bd_OB-fold"/>
</dbReference>
<evidence type="ECO:0000313" key="9">
    <source>
        <dbReference type="EMBL" id="WOO84783.1"/>
    </source>
</evidence>
<dbReference type="AlphaFoldDB" id="A0AAF0YDK1"/>
<dbReference type="RefSeq" id="XP_062630809.1">
    <property type="nucleotide sequence ID" value="XM_062774825.1"/>
</dbReference>
<evidence type="ECO:0000256" key="5">
    <source>
        <dbReference type="ARBA" id="ARBA00023242"/>
    </source>
</evidence>
<dbReference type="SUPFAM" id="SSF50249">
    <property type="entry name" value="Nucleic acid-binding proteins"/>
    <property type="match status" value="1"/>
</dbReference>
<dbReference type="InterPro" id="IPR013238">
    <property type="entry name" value="RNA_pol_III_Rbc25"/>
</dbReference>
<evidence type="ECO:0000259" key="7">
    <source>
        <dbReference type="Pfam" id="PF03876"/>
    </source>
</evidence>
<dbReference type="PANTHER" id="PTHR12709">
    <property type="entry name" value="DNA-DIRECTED RNA POLYMERASE II, III"/>
    <property type="match status" value="1"/>
</dbReference>
<keyword evidence="10" id="KW-1185">Reference proteome</keyword>
<organism evidence="9 10">
    <name type="scientific">Vanrija pseudolonga</name>
    <dbReference type="NCBI Taxonomy" id="143232"/>
    <lineage>
        <taxon>Eukaryota</taxon>
        <taxon>Fungi</taxon>
        <taxon>Dikarya</taxon>
        <taxon>Basidiomycota</taxon>
        <taxon>Agaricomycotina</taxon>
        <taxon>Tremellomycetes</taxon>
        <taxon>Trichosporonales</taxon>
        <taxon>Trichosporonaceae</taxon>
        <taxon>Vanrija</taxon>
    </lineage>
</organism>
<dbReference type="Pfam" id="PF08292">
    <property type="entry name" value="RNA_pol_Rbc25"/>
    <property type="match status" value="1"/>
</dbReference>
<dbReference type="GO" id="GO:0005666">
    <property type="term" value="C:RNA polymerase III complex"/>
    <property type="evidence" value="ECO:0007669"/>
    <property type="project" value="TreeGrafter"/>
</dbReference>
<sequence length="253" mass="27991">MFNLIAVRDTVPVAPKTFGIDPAITIQDALNKKFANRLIPERGLALSVFDILTAEDGSVTWGNGQMFYKGGKEIGGIILFAPFVGEVILGKVHSTTPEYIRVSLGFFQDVYIPPTLLPPGSAYDDNEKRFFWYPGDDANQMDEAQLLNTIKAERFYYDPGEPIRFRVDSIEWHENEPGPPQARKEPEEGAEAPAEDDKGAYERAGYRIIAAVAEQGLGLVSWWGENEAGGEEEGSEEVVEAVAAEYELIDEKA</sequence>
<dbReference type="Proteomes" id="UP000827549">
    <property type="component" value="Chromosome 6"/>
</dbReference>
<name>A0AAF0YDK1_9TREE</name>
<dbReference type="Gene3D" id="3.30.1490.120">
    <property type="entry name" value="RNA polymerase Rpb7-like, N-terminal domain"/>
    <property type="match status" value="1"/>
</dbReference>
<evidence type="ECO:0000256" key="1">
    <source>
        <dbReference type="ARBA" id="ARBA00004123"/>
    </source>
</evidence>
<feature type="domain" description="RNA polymerase Rpb7-like N-terminal" evidence="7">
    <location>
        <begin position="8"/>
        <end position="64"/>
    </location>
</feature>
<dbReference type="GO" id="GO:0006384">
    <property type="term" value="P:transcription initiation at RNA polymerase III promoter"/>
    <property type="evidence" value="ECO:0007669"/>
    <property type="project" value="TreeGrafter"/>
</dbReference>
<dbReference type="InterPro" id="IPR045113">
    <property type="entry name" value="Rpb7-like"/>
</dbReference>
<dbReference type="EMBL" id="CP086719">
    <property type="protein sequence ID" value="WOO84783.1"/>
    <property type="molecule type" value="Genomic_DNA"/>
</dbReference>
<dbReference type="InterPro" id="IPR036898">
    <property type="entry name" value="RNA_pol_Rpb7-like_N_sf"/>
</dbReference>
<evidence type="ECO:0000313" key="10">
    <source>
        <dbReference type="Proteomes" id="UP000827549"/>
    </source>
</evidence>
<comment type="similarity">
    <text evidence="2">Belongs to the eukaryotic RPB7/RPC8 RNA polymerase subunit family.</text>
</comment>
<keyword evidence="3 9" id="KW-0240">DNA-directed RNA polymerase</keyword>
<feature type="compositionally biased region" description="Basic and acidic residues" evidence="6">
    <location>
        <begin position="173"/>
        <end position="187"/>
    </location>
</feature>
<feature type="domain" description="RNA polymerase III subunit Rpc25" evidence="8">
    <location>
        <begin position="86"/>
        <end position="223"/>
    </location>
</feature>
<dbReference type="GeneID" id="87811461"/>
<keyword evidence="5" id="KW-0539">Nucleus</keyword>
<dbReference type="Gene3D" id="2.40.50.140">
    <property type="entry name" value="Nucleic acid-binding proteins"/>
    <property type="match status" value="1"/>
</dbReference>